<gene>
    <name evidence="2" type="ORF">ACFSNC_20815</name>
</gene>
<protein>
    <submittedName>
        <fullName evidence="2">Uncharacterized protein</fullName>
    </submittedName>
</protein>
<evidence type="ECO:0000313" key="3">
    <source>
        <dbReference type="Proteomes" id="UP001597299"/>
    </source>
</evidence>
<accession>A0ABW4Z2N5</accession>
<reference evidence="3" key="1">
    <citation type="journal article" date="2019" name="Int. J. Syst. Evol. Microbiol.">
        <title>The Global Catalogue of Microorganisms (GCM) 10K type strain sequencing project: providing services to taxonomists for standard genome sequencing and annotation.</title>
        <authorList>
            <consortium name="The Broad Institute Genomics Platform"/>
            <consortium name="The Broad Institute Genome Sequencing Center for Infectious Disease"/>
            <person name="Wu L."/>
            <person name="Ma J."/>
        </authorList>
    </citation>
    <scope>NUCLEOTIDE SEQUENCE [LARGE SCALE GENOMIC DNA]</scope>
    <source>
        <strain evidence="3">CCM 7435</strain>
    </source>
</reference>
<dbReference type="RefSeq" id="WP_213356192.1">
    <property type="nucleotide sequence ID" value="NZ_JAHBGB010000044.1"/>
</dbReference>
<keyword evidence="3" id="KW-1185">Reference proteome</keyword>
<evidence type="ECO:0000256" key="1">
    <source>
        <dbReference type="SAM" id="MobiDB-lite"/>
    </source>
</evidence>
<feature type="compositionally biased region" description="Basic and acidic residues" evidence="1">
    <location>
        <begin position="88"/>
        <end position="98"/>
    </location>
</feature>
<dbReference type="Proteomes" id="UP001597299">
    <property type="component" value="Unassembled WGS sequence"/>
</dbReference>
<dbReference type="EMBL" id="JBHUHD010000001">
    <property type="protein sequence ID" value="MFD2142856.1"/>
    <property type="molecule type" value="Genomic_DNA"/>
</dbReference>
<evidence type="ECO:0000313" key="2">
    <source>
        <dbReference type="EMBL" id="MFD2142856.1"/>
    </source>
</evidence>
<proteinExistence type="predicted"/>
<comment type="caution">
    <text evidence="2">The sequence shown here is derived from an EMBL/GenBank/DDBJ whole genome shotgun (WGS) entry which is preliminary data.</text>
</comment>
<sequence length="110" mass="12336">MSHPTPNQIRFVVEPRLVPPTKAARRLHLTIAEFNLKREALFRAGFPQACSVTGHYDLVAIDAWLDGRRAGGETTDPMAEARRKLDARRAARIAERDNVPPCHPRGSRKS</sequence>
<organism evidence="2 3">
    <name type="scientific">Ancylobacter oerskovii</name>
    <dbReference type="NCBI Taxonomy" id="459519"/>
    <lineage>
        <taxon>Bacteria</taxon>
        <taxon>Pseudomonadati</taxon>
        <taxon>Pseudomonadota</taxon>
        <taxon>Alphaproteobacteria</taxon>
        <taxon>Hyphomicrobiales</taxon>
        <taxon>Xanthobacteraceae</taxon>
        <taxon>Ancylobacter</taxon>
    </lineage>
</organism>
<feature type="region of interest" description="Disordered" evidence="1">
    <location>
        <begin position="88"/>
        <end position="110"/>
    </location>
</feature>
<name>A0ABW4Z2N5_9HYPH</name>